<dbReference type="GO" id="GO:0008270">
    <property type="term" value="F:zinc ion binding"/>
    <property type="evidence" value="ECO:0007669"/>
    <property type="project" value="InterPro"/>
</dbReference>
<dbReference type="PANTHER" id="PTHR31973">
    <property type="entry name" value="POLYPROTEIN, PUTATIVE-RELATED"/>
    <property type="match status" value="1"/>
</dbReference>
<evidence type="ECO:0000313" key="4">
    <source>
        <dbReference type="RefSeq" id="XP_056683077.1"/>
    </source>
</evidence>
<feature type="compositionally biased region" description="Low complexity" evidence="1">
    <location>
        <begin position="255"/>
        <end position="265"/>
    </location>
</feature>
<reference evidence="3" key="1">
    <citation type="journal article" date="2021" name="Nat. Commun.">
        <title>Genomic analyses provide insights into spinach domestication and the genetic basis of agronomic traits.</title>
        <authorList>
            <person name="Cai X."/>
            <person name="Sun X."/>
            <person name="Xu C."/>
            <person name="Sun H."/>
            <person name="Wang X."/>
            <person name="Ge C."/>
            <person name="Zhang Z."/>
            <person name="Wang Q."/>
            <person name="Fei Z."/>
            <person name="Jiao C."/>
            <person name="Wang Q."/>
        </authorList>
    </citation>
    <scope>NUCLEOTIDE SEQUENCE [LARGE SCALE GENOMIC DNA]</scope>
    <source>
        <strain evidence="3">cv. Varoflay</strain>
    </source>
</reference>
<sequence>MEKILKIMPEVVAYLDKVPEQWSRHKFDVEVTCDHNTTTFVESFNACTKPFRHLPVMTLLEEIRSWCMKKIGTRFDIVVDIGPDQLTPYAIKMLEERSANSRFCSASNARGEFEVTNGHVKFPIRLTVGVCGCGKWQGCGIPYKHALKVIYHQRLKPDDFVSSYFKGAAYKLTYSEHIHPMPDSTQWPTFDLPRILPPIMKSAAGRPAKQRRRSAHGKKKGKRSTAVKCGMCKQVGHNSRTCKGGSTAKQRKESAAAGGASTSTAGKRKGSTSVASKGKKARAA</sequence>
<dbReference type="InterPro" id="IPR006564">
    <property type="entry name" value="Znf_PMZ"/>
</dbReference>
<feature type="region of interest" description="Disordered" evidence="1">
    <location>
        <begin position="200"/>
        <end position="284"/>
    </location>
</feature>
<dbReference type="SMART" id="SM00575">
    <property type="entry name" value="ZnF_PMZ"/>
    <property type="match status" value="1"/>
</dbReference>
<reference evidence="4" key="2">
    <citation type="submission" date="2025-08" db="UniProtKB">
        <authorList>
            <consortium name="RefSeq"/>
        </authorList>
    </citation>
    <scope>IDENTIFICATION</scope>
    <source>
        <tissue evidence="4">Leaf</tissue>
    </source>
</reference>
<protein>
    <recommendedName>
        <fullName evidence="2">Zinc finger PMZ-type domain-containing protein</fullName>
    </recommendedName>
</protein>
<gene>
    <name evidence="4" type="primary">LOC110799970</name>
</gene>
<dbReference type="GeneID" id="110799970"/>
<dbReference type="KEGG" id="soe:110799970"/>
<proteinExistence type="predicted"/>
<evidence type="ECO:0000313" key="3">
    <source>
        <dbReference type="Proteomes" id="UP000813463"/>
    </source>
</evidence>
<name>A0A9R0K7X1_SPIOL</name>
<dbReference type="Proteomes" id="UP000813463">
    <property type="component" value="Chromosome 4"/>
</dbReference>
<evidence type="ECO:0000256" key="1">
    <source>
        <dbReference type="SAM" id="MobiDB-lite"/>
    </source>
</evidence>
<keyword evidence="3" id="KW-1185">Reference proteome</keyword>
<organism evidence="3 4">
    <name type="scientific">Spinacia oleracea</name>
    <name type="common">Spinach</name>
    <dbReference type="NCBI Taxonomy" id="3562"/>
    <lineage>
        <taxon>Eukaryota</taxon>
        <taxon>Viridiplantae</taxon>
        <taxon>Streptophyta</taxon>
        <taxon>Embryophyta</taxon>
        <taxon>Tracheophyta</taxon>
        <taxon>Spermatophyta</taxon>
        <taxon>Magnoliopsida</taxon>
        <taxon>eudicotyledons</taxon>
        <taxon>Gunneridae</taxon>
        <taxon>Pentapetalae</taxon>
        <taxon>Caryophyllales</taxon>
        <taxon>Chenopodiaceae</taxon>
        <taxon>Chenopodioideae</taxon>
        <taxon>Anserineae</taxon>
        <taxon>Spinacia</taxon>
    </lineage>
</organism>
<feature type="domain" description="Zinc finger PMZ-type" evidence="2">
    <location>
        <begin position="129"/>
        <end position="156"/>
    </location>
</feature>
<feature type="compositionally biased region" description="Basic residues" evidence="1">
    <location>
        <begin position="208"/>
        <end position="225"/>
    </location>
</feature>
<dbReference type="RefSeq" id="XP_056683077.1">
    <property type="nucleotide sequence ID" value="XM_056827099.1"/>
</dbReference>
<accession>A0A9R0K7X1</accession>
<dbReference type="AlphaFoldDB" id="A0A9R0K7X1"/>
<evidence type="ECO:0000259" key="2">
    <source>
        <dbReference type="SMART" id="SM00575"/>
    </source>
</evidence>
<dbReference type="PANTHER" id="PTHR31973:SF197">
    <property type="entry name" value="SWIM-TYPE DOMAIN-CONTAINING PROTEIN"/>
    <property type="match status" value="1"/>
</dbReference>